<feature type="transmembrane region" description="Helical" evidence="1">
    <location>
        <begin position="14"/>
        <end position="39"/>
    </location>
</feature>
<dbReference type="Proteomes" id="UP000577697">
    <property type="component" value="Unassembled WGS sequence"/>
</dbReference>
<dbReference type="AlphaFoldDB" id="A0AAC8YSC8"/>
<keyword evidence="5" id="KW-1185">Reference proteome</keyword>
<organism evidence="2 4">
    <name type="scientific">Aminobacter aminovorans</name>
    <name type="common">Chelatobacter heintzii</name>
    <dbReference type="NCBI Taxonomy" id="83263"/>
    <lineage>
        <taxon>Bacteria</taxon>
        <taxon>Pseudomonadati</taxon>
        <taxon>Pseudomonadota</taxon>
        <taxon>Alphaproteobacteria</taxon>
        <taxon>Hyphomicrobiales</taxon>
        <taxon>Phyllobacteriaceae</taxon>
        <taxon>Aminobacter</taxon>
    </lineage>
</organism>
<reference evidence="2 4" key="1">
    <citation type="submission" date="2016-03" db="EMBL/GenBank/DDBJ databases">
        <title>Complete genome of Aminobacter aminovorans KCTC 2477.</title>
        <authorList>
            <person name="Kim K.M."/>
        </authorList>
    </citation>
    <scope>NUCLEOTIDE SEQUENCE [LARGE SCALE GENOMIC DNA]</scope>
    <source>
        <strain evidence="2 4">KCTC 2477</strain>
    </source>
</reference>
<feature type="transmembrane region" description="Helical" evidence="1">
    <location>
        <begin position="59"/>
        <end position="82"/>
    </location>
</feature>
<sequence length="89" mass="10104">MERQWWKSFILQGIVYLLAGLLETYLAAYLASLYVGYLYAKLTVAGKQFLGVPPPEKMVLVGLYFSAILVGQLWFALGMVTVRVAERWL</sequence>
<proteinExistence type="predicted"/>
<keyword evidence="1" id="KW-1133">Transmembrane helix</keyword>
<evidence type="ECO:0000313" key="4">
    <source>
        <dbReference type="Proteomes" id="UP000075755"/>
    </source>
</evidence>
<protein>
    <submittedName>
        <fullName evidence="3">Xanthosine utilization system XapX-like protein</fullName>
    </submittedName>
</protein>
<evidence type="ECO:0000313" key="5">
    <source>
        <dbReference type="Proteomes" id="UP000577697"/>
    </source>
</evidence>
<gene>
    <name evidence="2" type="ORF">AA2016_4506</name>
    <name evidence="3" type="ORF">FHS67_001757</name>
</gene>
<dbReference type="KEGG" id="aak:AA2016_4506"/>
<keyword evidence="1" id="KW-0812">Transmembrane</keyword>
<dbReference type="EMBL" id="JACICB010000005">
    <property type="protein sequence ID" value="MBB3705445.1"/>
    <property type="molecule type" value="Genomic_DNA"/>
</dbReference>
<evidence type="ECO:0000313" key="2">
    <source>
        <dbReference type="EMBL" id="AMS43418.1"/>
    </source>
</evidence>
<dbReference type="EMBL" id="CP015005">
    <property type="protein sequence ID" value="AMS43418.1"/>
    <property type="molecule type" value="Genomic_DNA"/>
</dbReference>
<accession>A0AAC8YSC8</accession>
<keyword evidence="1" id="KW-0472">Membrane</keyword>
<evidence type="ECO:0000256" key="1">
    <source>
        <dbReference type="SAM" id="Phobius"/>
    </source>
</evidence>
<name>A0AAC8YSC8_AMIAI</name>
<dbReference type="Proteomes" id="UP000075755">
    <property type="component" value="Chromosome"/>
</dbReference>
<reference evidence="3 5" key="2">
    <citation type="submission" date="2020-08" db="EMBL/GenBank/DDBJ databases">
        <title>Genomic Encyclopedia of Type Strains, Phase IV (KMG-IV): sequencing the most valuable type-strain genomes for metagenomic binning, comparative biology and taxonomic classification.</title>
        <authorList>
            <person name="Goeker M."/>
        </authorList>
    </citation>
    <scope>NUCLEOTIDE SEQUENCE [LARGE SCALE GENOMIC DNA]</scope>
    <source>
        <strain evidence="3 5">DSM 10368</strain>
    </source>
</reference>
<evidence type="ECO:0000313" key="3">
    <source>
        <dbReference type="EMBL" id="MBB3705445.1"/>
    </source>
</evidence>